<dbReference type="InterPro" id="IPR006311">
    <property type="entry name" value="TAT_signal"/>
</dbReference>
<dbReference type="Gene3D" id="3.40.190.10">
    <property type="entry name" value="Periplasmic binding protein-like II"/>
    <property type="match status" value="1"/>
</dbReference>
<dbReference type="InterPro" id="IPR039424">
    <property type="entry name" value="SBP_5"/>
</dbReference>
<dbReference type="AlphaFoldDB" id="A0A9D2Q0F4"/>
<dbReference type="PIRSF" id="PIRSF002741">
    <property type="entry name" value="MppA"/>
    <property type="match status" value="1"/>
</dbReference>
<evidence type="ECO:0000313" key="2">
    <source>
        <dbReference type="EMBL" id="HJC70559.1"/>
    </source>
</evidence>
<dbReference type="GO" id="GO:0042597">
    <property type="term" value="C:periplasmic space"/>
    <property type="evidence" value="ECO:0007669"/>
    <property type="project" value="UniProtKB-ARBA"/>
</dbReference>
<sequence length="531" mass="57087">MVHPLRTTPDDADQAAARPLPRRALMAGSLLGGAGLLAGCGGDAGTRGALAAAADAPSRTLTWGWRLPTTWDSARGIGYDVHVLSLVYSGLTRLRPDGELAPDLARSWTYNEAGDAVTFHLREGLTYSDGTAVDAAAVKAGLERSRDLPGATSAQSLAVIEEITADSETDVTLHLGAVDHQVPLLLAGLIGHLVSPRAIADEVALNTTPVGAGPFVLEEYVPGSHVRLARNPEHWNAQEILLDELRIVPRPAEAVTYAGLSSGQYDIAHVEDSQIAPLEEAGFSVTGGTCFNVHTIEVNNRHAPFDDPRVVEAFNRAIDRDAIVDGILFGHGEPDWQPFTRDLQGYDPALDRHWDHDPERARALLAEAGLDGTVPVSFHVIGDAGGDISARIAEAVQAQVAEVGFELTIEIAPPGAGQKAAHSYTLFMYSFSGRESPVQALEVLYDQDGWMNISQRQPEGFDEALDLVRRTPLDAPEYTPRLQAATRLAVVGASPHAWIANWNRAHAMNERVTGFTHCRHTQRFEGVGVRS</sequence>
<reference evidence="2" key="2">
    <citation type="submission" date="2021-04" db="EMBL/GenBank/DDBJ databases">
        <authorList>
            <person name="Gilroy R."/>
        </authorList>
    </citation>
    <scope>NUCLEOTIDE SEQUENCE</scope>
    <source>
        <strain evidence="2">CHK130-7132</strain>
    </source>
</reference>
<dbReference type="GO" id="GO:0043190">
    <property type="term" value="C:ATP-binding cassette (ABC) transporter complex"/>
    <property type="evidence" value="ECO:0007669"/>
    <property type="project" value="InterPro"/>
</dbReference>
<dbReference type="Pfam" id="PF00496">
    <property type="entry name" value="SBP_bac_5"/>
    <property type="match status" value="1"/>
</dbReference>
<reference evidence="2" key="1">
    <citation type="journal article" date="2021" name="PeerJ">
        <title>Extensive microbial diversity within the chicken gut microbiome revealed by metagenomics and culture.</title>
        <authorList>
            <person name="Gilroy R."/>
            <person name="Ravi A."/>
            <person name="Getino M."/>
            <person name="Pursley I."/>
            <person name="Horton D.L."/>
            <person name="Alikhan N.F."/>
            <person name="Baker D."/>
            <person name="Gharbi K."/>
            <person name="Hall N."/>
            <person name="Watson M."/>
            <person name="Adriaenssens E.M."/>
            <person name="Foster-Nyarko E."/>
            <person name="Jarju S."/>
            <person name="Secka A."/>
            <person name="Antonio M."/>
            <person name="Oren A."/>
            <person name="Chaudhuri R.R."/>
            <person name="La Ragione R."/>
            <person name="Hildebrand F."/>
            <person name="Pallen M.J."/>
        </authorList>
    </citation>
    <scope>NUCLEOTIDE SEQUENCE</scope>
    <source>
        <strain evidence="2">CHK130-7132</strain>
    </source>
</reference>
<dbReference type="GO" id="GO:1904680">
    <property type="term" value="F:peptide transmembrane transporter activity"/>
    <property type="evidence" value="ECO:0007669"/>
    <property type="project" value="TreeGrafter"/>
</dbReference>
<dbReference type="Proteomes" id="UP000823854">
    <property type="component" value="Unassembled WGS sequence"/>
</dbReference>
<protein>
    <submittedName>
        <fullName evidence="2">Peptide ABC transporter substrate-binding protein</fullName>
    </submittedName>
</protein>
<evidence type="ECO:0000259" key="1">
    <source>
        <dbReference type="Pfam" id="PF00496"/>
    </source>
</evidence>
<dbReference type="GO" id="GO:0015833">
    <property type="term" value="P:peptide transport"/>
    <property type="evidence" value="ECO:0007669"/>
    <property type="project" value="TreeGrafter"/>
</dbReference>
<accession>A0A9D2Q0F4</accession>
<evidence type="ECO:0000313" key="3">
    <source>
        <dbReference type="Proteomes" id="UP000823854"/>
    </source>
</evidence>
<dbReference type="SUPFAM" id="SSF53850">
    <property type="entry name" value="Periplasmic binding protein-like II"/>
    <property type="match status" value="1"/>
</dbReference>
<organism evidence="2 3">
    <name type="scientific">Candidatus Brachybacterium intestinipullorum</name>
    <dbReference type="NCBI Taxonomy" id="2838512"/>
    <lineage>
        <taxon>Bacteria</taxon>
        <taxon>Bacillati</taxon>
        <taxon>Actinomycetota</taxon>
        <taxon>Actinomycetes</taxon>
        <taxon>Micrococcales</taxon>
        <taxon>Dermabacteraceae</taxon>
        <taxon>Brachybacterium</taxon>
    </lineage>
</organism>
<dbReference type="EMBL" id="DWWC01000270">
    <property type="protein sequence ID" value="HJC70559.1"/>
    <property type="molecule type" value="Genomic_DNA"/>
</dbReference>
<dbReference type="Gene3D" id="3.10.105.10">
    <property type="entry name" value="Dipeptide-binding Protein, Domain 3"/>
    <property type="match status" value="1"/>
</dbReference>
<dbReference type="InterPro" id="IPR000914">
    <property type="entry name" value="SBP_5_dom"/>
</dbReference>
<proteinExistence type="predicted"/>
<name>A0A9D2Q0F4_9MICO</name>
<comment type="caution">
    <text evidence="2">The sequence shown here is derived from an EMBL/GenBank/DDBJ whole genome shotgun (WGS) entry which is preliminary data.</text>
</comment>
<dbReference type="InterPro" id="IPR030678">
    <property type="entry name" value="Peptide/Ni-bd"/>
</dbReference>
<dbReference type="PROSITE" id="PS51318">
    <property type="entry name" value="TAT"/>
    <property type="match status" value="1"/>
</dbReference>
<dbReference type="PANTHER" id="PTHR30290">
    <property type="entry name" value="PERIPLASMIC BINDING COMPONENT OF ABC TRANSPORTER"/>
    <property type="match status" value="1"/>
</dbReference>
<feature type="domain" description="Solute-binding protein family 5" evidence="1">
    <location>
        <begin position="99"/>
        <end position="434"/>
    </location>
</feature>
<gene>
    <name evidence="2" type="ORF">H9932_12910</name>
</gene>